<reference evidence="1" key="1">
    <citation type="submission" date="2023-06" db="EMBL/GenBank/DDBJ databases">
        <title>Conoideocrella luteorostrata (Hypocreales: Clavicipitaceae), a potential biocontrol fungus for elongate hemlock scale in United States Christmas tree production areas.</title>
        <authorList>
            <person name="Barrett H."/>
            <person name="Lovett B."/>
            <person name="Macias A.M."/>
            <person name="Stajich J.E."/>
            <person name="Kasson M.T."/>
        </authorList>
    </citation>
    <scope>NUCLEOTIDE SEQUENCE</scope>
    <source>
        <strain evidence="1">ARSEF 14590</strain>
    </source>
</reference>
<dbReference type="PANTHER" id="PTHR36978:SF4">
    <property type="entry name" value="P-LOOP CONTAINING NUCLEOSIDE TRIPHOSPHATE HYDROLASE PROTEIN"/>
    <property type="match status" value="1"/>
</dbReference>
<evidence type="ECO:0000313" key="2">
    <source>
        <dbReference type="Proteomes" id="UP001251528"/>
    </source>
</evidence>
<organism evidence="1 2">
    <name type="scientific">Conoideocrella luteorostrata</name>
    <dbReference type="NCBI Taxonomy" id="1105319"/>
    <lineage>
        <taxon>Eukaryota</taxon>
        <taxon>Fungi</taxon>
        <taxon>Dikarya</taxon>
        <taxon>Ascomycota</taxon>
        <taxon>Pezizomycotina</taxon>
        <taxon>Sordariomycetes</taxon>
        <taxon>Hypocreomycetidae</taxon>
        <taxon>Hypocreales</taxon>
        <taxon>Clavicipitaceae</taxon>
        <taxon>Conoideocrella</taxon>
    </lineage>
</organism>
<dbReference type="EMBL" id="JASWJB010000013">
    <property type="protein sequence ID" value="KAK2612655.1"/>
    <property type="molecule type" value="Genomic_DNA"/>
</dbReference>
<dbReference type="SUPFAM" id="SSF52540">
    <property type="entry name" value="P-loop containing nucleoside triphosphate hydrolases"/>
    <property type="match status" value="1"/>
</dbReference>
<dbReference type="Proteomes" id="UP001251528">
    <property type="component" value="Unassembled WGS sequence"/>
</dbReference>
<name>A0AAJ0CXC0_9HYPO</name>
<evidence type="ECO:0008006" key="3">
    <source>
        <dbReference type="Google" id="ProtNLM"/>
    </source>
</evidence>
<dbReference type="PANTHER" id="PTHR36978">
    <property type="entry name" value="P-LOOP CONTAINING NUCLEOTIDE TRIPHOSPHATE HYDROLASE"/>
    <property type="match status" value="1"/>
</dbReference>
<proteinExistence type="predicted"/>
<dbReference type="AlphaFoldDB" id="A0AAJ0CXC0"/>
<sequence length="287" mass="32954">MPRYIDSLPEPAKKTPVKIVVATASRTGTLSVYEAMKILGYRPYHMAECVLEHGVSHMQVLDEALVAHYDRYSGIKRCTKEDFDKWFAGYDQCLVEVPYFMGPEILEAYADDPNVKFILTDRNPDKWVTSVNNTAGNIIKMGRSFPMNILQHFNTDIWWFLRLNRTLYGALADGTVPDDENNEEALRRNYVSYINMAKRTIPADRLCYFRLEDGLGWEQLCPFLEVPIPDQKFPDANVQENFKRILGDWMAPRVQSAMFKLGAVVVPVLGSLAYFGVKYNSLLWRST</sequence>
<dbReference type="Pfam" id="PF17784">
    <property type="entry name" value="Sulfotransfer_4"/>
    <property type="match status" value="1"/>
</dbReference>
<dbReference type="InterPro" id="IPR040632">
    <property type="entry name" value="Sulfotransfer_4"/>
</dbReference>
<dbReference type="Gene3D" id="3.40.50.300">
    <property type="entry name" value="P-loop containing nucleotide triphosphate hydrolases"/>
    <property type="match status" value="1"/>
</dbReference>
<evidence type="ECO:0000313" key="1">
    <source>
        <dbReference type="EMBL" id="KAK2612655.1"/>
    </source>
</evidence>
<dbReference type="InterPro" id="IPR027417">
    <property type="entry name" value="P-loop_NTPase"/>
</dbReference>
<keyword evidence="2" id="KW-1185">Reference proteome</keyword>
<protein>
    <recommendedName>
        <fullName evidence="3">P-loop containing nucleoside triphosphate hydrolase protein</fullName>
    </recommendedName>
</protein>
<gene>
    <name evidence="1" type="ORF">QQS21_001271</name>
</gene>
<comment type="caution">
    <text evidence="1">The sequence shown here is derived from an EMBL/GenBank/DDBJ whole genome shotgun (WGS) entry which is preliminary data.</text>
</comment>
<accession>A0AAJ0CXC0</accession>